<dbReference type="PANTHER" id="PTHR33202:SF1">
    <property type="entry name" value="FERRIC UPTAKE REGULATION PROTEIN"/>
    <property type="match status" value="1"/>
</dbReference>
<sequence length="146" mass="17110">MENQSAVKEAVRQMKDYGFKYTKKRETIISYLAKANRYVAAKELHEFLMQKYSGISYDTIYRNLRDFASIGILEDTELEGEMKFRFNCSLQGAEHHHHHFICLICGKTREVTTCPMDFFQEQLAGCTIESHRFEIYGRCEQCQNIG</sequence>
<organism evidence="11 12">
    <name type="scientific">Tetragenococcus halophilus subsp. halophilus</name>
    <dbReference type="NCBI Taxonomy" id="1513897"/>
    <lineage>
        <taxon>Bacteria</taxon>
        <taxon>Bacillati</taxon>
        <taxon>Bacillota</taxon>
        <taxon>Bacilli</taxon>
        <taxon>Lactobacillales</taxon>
        <taxon>Enterococcaceae</taxon>
        <taxon>Tetragenococcus</taxon>
    </lineage>
</organism>
<evidence type="ECO:0000256" key="5">
    <source>
        <dbReference type="ARBA" id="ARBA00022833"/>
    </source>
</evidence>
<dbReference type="InterPro" id="IPR002481">
    <property type="entry name" value="FUR"/>
</dbReference>
<keyword evidence="7" id="KW-0238">DNA-binding</keyword>
<evidence type="ECO:0000313" key="12">
    <source>
        <dbReference type="Proteomes" id="UP000236214"/>
    </source>
</evidence>
<dbReference type="InterPro" id="IPR043135">
    <property type="entry name" value="Fur_C"/>
</dbReference>
<dbReference type="GO" id="GO:0003700">
    <property type="term" value="F:DNA-binding transcription factor activity"/>
    <property type="evidence" value="ECO:0007669"/>
    <property type="project" value="InterPro"/>
</dbReference>
<dbReference type="GO" id="GO:0045892">
    <property type="term" value="P:negative regulation of DNA-templated transcription"/>
    <property type="evidence" value="ECO:0007669"/>
    <property type="project" value="TreeGrafter"/>
</dbReference>
<dbReference type="SUPFAM" id="SSF46785">
    <property type="entry name" value="Winged helix' DNA-binding domain"/>
    <property type="match status" value="1"/>
</dbReference>
<evidence type="ECO:0000256" key="10">
    <source>
        <dbReference type="PIRSR" id="PIRSR602481-2"/>
    </source>
</evidence>
<comment type="cofactor">
    <cofactor evidence="10">
        <name>Mn(2+)</name>
        <dbReference type="ChEBI" id="CHEBI:29035"/>
    </cofactor>
    <cofactor evidence="10">
        <name>Fe(2+)</name>
        <dbReference type="ChEBI" id="CHEBI:29033"/>
    </cofactor>
    <text evidence="10">Binds 1 Mn(2+) or Fe(2+) ion per subunit.</text>
</comment>
<dbReference type="InterPro" id="IPR036390">
    <property type="entry name" value="WH_DNA-bd_sf"/>
</dbReference>
<dbReference type="RefSeq" id="WP_103103555.1">
    <property type="nucleotide sequence ID" value="NZ_BDEC01000059.1"/>
</dbReference>
<dbReference type="GO" id="GO:0008270">
    <property type="term" value="F:zinc ion binding"/>
    <property type="evidence" value="ECO:0007669"/>
    <property type="project" value="TreeGrafter"/>
</dbReference>
<evidence type="ECO:0000256" key="8">
    <source>
        <dbReference type="ARBA" id="ARBA00023163"/>
    </source>
</evidence>
<proteinExistence type="inferred from homology"/>
<dbReference type="EMBL" id="BDEC01000059">
    <property type="protein sequence ID" value="GBD68618.1"/>
    <property type="molecule type" value="Genomic_DNA"/>
</dbReference>
<feature type="binding site" evidence="9">
    <location>
        <position position="105"/>
    </location>
    <ligand>
        <name>Zn(2+)</name>
        <dbReference type="ChEBI" id="CHEBI:29105"/>
    </ligand>
</feature>
<comment type="subcellular location">
    <subcellularLocation>
        <location evidence="1">Cytoplasm</location>
    </subcellularLocation>
</comment>
<comment type="similarity">
    <text evidence="2">Belongs to the Fur family.</text>
</comment>
<evidence type="ECO:0000256" key="3">
    <source>
        <dbReference type="ARBA" id="ARBA00022490"/>
    </source>
</evidence>
<dbReference type="GO" id="GO:1900376">
    <property type="term" value="P:regulation of secondary metabolite biosynthetic process"/>
    <property type="evidence" value="ECO:0007669"/>
    <property type="project" value="TreeGrafter"/>
</dbReference>
<dbReference type="PANTHER" id="PTHR33202">
    <property type="entry name" value="ZINC UPTAKE REGULATION PROTEIN"/>
    <property type="match status" value="1"/>
</dbReference>
<evidence type="ECO:0000256" key="9">
    <source>
        <dbReference type="PIRSR" id="PIRSR602481-1"/>
    </source>
</evidence>
<feature type="binding site" evidence="9">
    <location>
        <position position="139"/>
    </location>
    <ligand>
        <name>Zn(2+)</name>
        <dbReference type="ChEBI" id="CHEBI:29105"/>
    </ligand>
</feature>
<evidence type="ECO:0000256" key="4">
    <source>
        <dbReference type="ARBA" id="ARBA00022491"/>
    </source>
</evidence>
<keyword evidence="6" id="KW-0805">Transcription regulation</keyword>
<name>A0A2H6CUF3_TETHA</name>
<evidence type="ECO:0000256" key="2">
    <source>
        <dbReference type="ARBA" id="ARBA00007957"/>
    </source>
</evidence>
<dbReference type="InterPro" id="IPR036388">
    <property type="entry name" value="WH-like_DNA-bd_sf"/>
</dbReference>
<feature type="binding site" evidence="10">
    <location>
        <position position="96"/>
    </location>
    <ligand>
        <name>Fe cation</name>
        <dbReference type="ChEBI" id="CHEBI:24875"/>
    </ligand>
</feature>
<keyword evidence="8" id="KW-0804">Transcription</keyword>
<evidence type="ECO:0000256" key="6">
    <source>
        <dbReference type="ARBA" id="ARBA00023015"/>
    </source>
</evidence>
<dbReference type="Pfam" id="PF01475">
    <property type="entry name" value="FUR"/>
    <property type="match status" value="1"/>
</dbReference>
<dbReference type="Gene3D" id="1.10.10.10">
    <property type="entry name" value="Winged helix-like DNA-binding domain superfamily/Winged helix DNA-binding domain"/>
    <property type="match status" value="1"/>
</dbReference>
<evidence type="ECO:0000256" key="1">
    <source>
        <dbReference type="ARBA" id="ARBA00004496"/>
    </source>
</evidence>
<keyword evidence="12" id="KW-1185">Reference proteome</keyword>
<dbReference type="GO" id="GO:0005737">
    <property type="term" value="C:cytoplasm"/>
    <property type="evidence" value="ECO:0007669"/>
    <property type="project" value="UniProtKB-SubCell"/>
</dbReference>
<keyword evidence="5 9" id="KW-0862">Zinc</keyword>
<keyword evidence="9" id="KW-0479">Metal-binding</keyword>
<dbReference type="AlphaFoldDB" id="A0A2H6CUF3"/>
<feature type="binding site" evidence="10">
    <location>
        <position position="131"/>
    </location>
    <ligand>
        <name>Fe cation</name>
        <dbReference type="ChEBI" id="CHEBI:24875"/>
    </ligand>
</feature>
<feature type="binding site" evidence="9">
    <location>
        <position position="102"/>
    </location>
    <ligand>
        <name>Zn(2+)</name>
        <dbReference type="ChEBI" id="CHEBI:29105"/>
    </ligand>
</feature>
<dbReference type="CDD" id="cd07153">
    <property type="entry name" value="Fur_like"/>
    <property type="match status" value="1"/>
</dbReference>
<keyword evidence="4" id="KW-0678">Repressor</keyword>
<dbReference type="Gene3D" id="3.30.1490.190">
    <property type="match status" value="1"/>
</dbReference>
<comment type="cofactor">
    <cofactor evidence="9">
        <name>Zn(2+)</name>
        <dbReference type="ChEBI" id="CHEBI:29105"/>
    </cofactor>
    <text evidence="9">Binds 1 zinc ion per subunit.</text>
</comment>
<accession>A0A2H6CUF3</accession>
<evidence type="ECO:0000313" key="11">
    <source>
        <dbReference type="EMBL" id="GBD68618.1"/>
    </source>
</evidence>
<evidence type="ECO:0000256" key="7">
    <source>
        <dbReference type="ARBA" id="ARBA00023125"/>
    </source>
</evidence>
<reference evidence="11 12" key="1">
    <citation type="submission" date="2016-05" db="EMBL/GenBank/DDBJ databases">
        <title>Whole genome sequencing of Tetragenococcus halophilus subsp. halophilus NISL 7118.</title>
        <authorList>
            <person name="Shiwa Y."/>
            <person name="Nishimura I."/>
            <person name="Yoshikawa H."/>
            <person name="Koyama Y."/>
            <person name="Oguma T."/>
        </authorList>
    </citation>
    <scope>NUCLEOTIDE SEQUENCE [LARGE SCALE GENOMIC DNA]</scope>
    <source>
        <strain evidence="11 12">NISL 7118</strain>
    </source>
</reference>
<gene>
    <name evidence="11" type="ORF">TEHN7118_1424</name>
</gene>
<keyword evidence="10" id="KW-0408">Iron</keyword>
<protein>
    <submittedName>
        <fullName evidence="11">Putative Fur family transcriptional regulator</fullName>
    </submittedName>
</protein>
<feature type="binding site" evidence="9">
    <location>
        <position position="142"/>
    </location>
    <ligand>
        <name>Zn(2+)</name>
        <dbReference type="ChEBI" id="CHEBI:29105"/>
    </ligand>
</feature>
<dbReference type="Proteomes" id="UP000236214">
    <property type="component" value="Unassembled WGS sequence"/>
</dbReference>
<comment type="caution">
    <text evidence="11">The sequence shown here is derived from an EMBL/GenBank/DDBJ whole genome shotgun (WGS) entry which is preliminary data.</text>
</comment>
<dbReference type="GO" id="GO:0000976">
    <property type="term" value="F:transcription cis-regulatory region binding"/>
    <property type="evidence" value="ECO:0007669"/>
    <property type="project" value="TreeGrafter"/>
</dbReference>
<keyword evidence="3" id="KW-0963">Cytoplasm</keyword>